<proteinExistence type="predicted"/>
<evidence type="ECO:0000256" key="6">
    <source>
        <dbReference type="SAM" id="Phobius"/>
    </source>
</evidence>
<evidence type="ECO:0000256" key="2">
    <source>
        <dbReference type="ARBA" id="ARBA00022448"/>
    </source>
</evidence>
<evidence type="ECO:0000256" key="5">
    <source>
        <dbReference type="ARBA" id="ARBA00023136"/>
    </source>
</evidence>
<feature type="transmembrane region" description="Helical" evidence="6">
    <location>
        <begin position="135"/>
        <end position="157"/>
    </location>
</feature>
<dbReference type="Gene3D" id="1.20.1250.20">
    <property type="entry name" value="MFS general substrate transporter like domains"/>
    <property type="match status" value="1"/>
</dbReference>
<reference evidence="7 8" key="1">
    <citation type="submission" date="2019-10" db="EMBL/GenBank/DDBJ databases">
        <authorList>
            <consortium name="Melissa Lawson"/>
            <person name="O'neill I."/>
        </authorList>
    </citation>
    <scope>NUCLEOTIDE SEQUENCE [LARGE SCALE GENOMIC DNA]</scope>
    <source>
        <strain evidence="7">LH_658</strain>
    </source>
</reference>
<feature type="non-terminal residue" evidence="7">
    <location>
        <position position="1"/>
    </location>
</feature>
<dbReference type="SUPFAM" id="SSF103473">
    <property type="entry name" value="MFS general substrate transporter"/>
    <property type="match status" value="1"/>
</dbReference>
<keyword evidence="5 6" id="KW-0472">Membrane</keyword>
<evidence type="ECO:0000256" key="3">
    <source>
        <dbReference type="ARBA" id="ARBA00022692"/>
    </source>
</evidence>
<keyword evidence="4 6" id="KW-1133">Transmembrane helix</keyword>
<organism evidence="7 8">
    <name type="scientific">Bifidobacterium pseudocatenulatum</name>
    <dbReference type="NCBI Taxonomy" id="28026"/>
    <lineage>
        <taxon>Bacteria</taxon>
        <taxon>Bacillati</taxon>
        <taxon>Actinomycetota</taxon>
        <taxon>Actinomycetes</taxon>
        <taxon>Bifidobacteriales</taxon>
        <taxon>Bifidobacteriaceae</taxon>
        <taxon>Bifidobacterium</taxon>
    </lineage>
</organism>
<dbReference type="PANTHER" id="PTHR42718">
    <property type="entry name" value="MAJOR FACILITATOR SUPERFAMILY MULTIDRUG TRANSPORTER MFSC"/>
    <property type="match status" value="1"/>
</dbReference>
<keyword evidence="2" id="KW-0813">Transport</keyword>
<evidence type="ECO:0000256" key="4">
    <source>
        <dbReference type="ARBA" id="ARBA00022989"/>
    </source>
</evidence>
<dbReference type="Proteomes" id="UP000494211">
    <property type="component" value="Unassembled WGS sequence"/>
</dbReference>
<dbReference type="EMBL" id="CABWJV010000004">
    <property type="protein sequence ID" value="VWQ25054.1"/>
    <property type="molecule type" value="Genomic_DNA"/>
</dbReference>
<dbReference type="InterPro" id="IPR036259">
    <property type="entry name" value="MFS_trans_sf"/>
</dbReference>
<name>A0ABY6YDI6_BIFPS</name>
<feature type="transmembrane region" description="Helical" evidence="6">
    <location>
        <begin position="69"/>
        <end position="90"/>
    </location>
</feature>
<accession>A0ABY6YDI6</accession>
<evidence type="ECO:0000256" key="1">
    <source>
        <dbReference type="ARBA" id="ARBA00004141"/>
    </source>
</evidence>
<feature type="transmembrane region" description="Helical" evidence="6">
    <location>
        <begin position="30"/>
        <end position="48"/>
    </location>
</feature>
<protein>
    <submittedName>
        <fullName evidence="7">Major Facilitator Superfamily protein</fullName>
    </submittedName>
</protein>
<evidence type="ECO:0000313" key="7">
    <source>
        <dbReference type="EMBL" id="VWQ25054.1"/>
    </source>
</evidence>
<keyword evidence="8" id="KW-1185">Reference proteome</keyword>
<sequence length="190" mass="20122">VILLPFLFVSLVCGLKTIHQVTPTEEAHINPLHVLCLAVGFVCFVFALDRGGSAVTAVSNGDTSATTQCVIAVVLLLIAMAALLVFAWVSHRAFSPLVRLTVLRSVKFRWHLLAYVLLQFVTIGYGYMIPNASQLGFGASVLAAGVVLLPGALLGAASAPVSGSLLDKFGPVRPMFTAMLANLRAFASKR</sequence>
<evidence type="ECO:0000313" key="8">
    <source>
        <dbReference type="Proteomes" id="UP000494211"/>
    </source>
</evidence>
<keyword evidence="3 6" id="KW-0812">Transmembrane</keyword>
<comment type="subcellular location">
    <subcellularLocation>
        <location evidence="1">Membrane</location>
        <topology evidence="1">Multi-pass membrane protein</topology>
    </subcellularLocation>
</comment>
<comment type="caution">
    <text evidence="7">The sequence shown here is derived from an EMBL/GenBank/DDBJ whole genome shotgun (WGS) entry which is preliminary data.</text>
</comment>
<feature type="transmembrane region" description="Helical" evidence="6">
    <location>
        <begin position="110"/>
        <end position="128"/>
    </location>
</feature>
<dbReference type="PANTHER" id="PTHR42718:SF9">
    <property type="entry name" value="MAJOR FACILITATOR SUPERFAMILY MULTIDRUG TRANSPORTER MFSC"/>
    <property type="match status" value="1"/>
</dbReference>
<gene>
    <name evidence="7" type="ORF">BIFLH658_01746</name>
</gene>